<dbReference type="InterPro" id="IPR019734">
    <property type="entry name" value="TPR_rpt"/>
</dbReference>
<dbReference type="PANTHER" id="PTHR44314:SF1">
    <property type="entry name" value="CILIA- AND FLAGELLA-ASSOCIATED PROTEIN 70"/>
    <property type="match status" value="1"/>
</dbReference>
<dbReference type="RefSeq" id="WP_345303472.1">
    <property type="nucleotide sequence ID" value="NZ_BAABJE010000010.1"/>
</dbReference>
<dbReference type="PANTHER" id="PTHR44314">
    <property type="entry name" value="CILIA- AND FLAGELLA-ASSOCIATED PROTEIN 70"/>
    <property type="match status" value="1"/>
</dbReference>
<dbReference type="SUPFAM" id="SSF48452">
    <property type="entry name" value="TPR-like"/>
    <property type="match status" value="1"/>
</dbReference>
<organism evidence="4 5">
    <name type="scientific">Lysobacter hankyongensis</name>
    <dbReference type="NCBI Taxonomy" id="1176535"/>
    <lineage>
        <taxon>Bacteria</taxon>
        <taxon>Pseudomonadati</taxon>
        <taxon>Pseudomonadota</taxon>
        <taxon>Gammaproteobacteria</taxon>
        <taxon>Lysobacterales</taxon>
        <taxon>Lysobacteraceae</taxon>
        <taxon>Lysobacter</taxon>
    </lineage>
</organism>
<evidence type="ECO:0000256" key="1">
    <source>
        <dbReference type="ARBA" id="ARBA00022737"/>
    </source>
</evidence>
<protein>
    <recommendedName>
        <fullName evidence="6">Tetratricopeptide repeat protein</fullName>
    </recommendedName>
</protein>
<comment type="caution">
    <text evidence="4">The sequence shown here is derived from an EMBL/GenBank/DDBJ whole genome shotgun (WGS) entry which is preliminary data.</text>
</comment>
<evidence type="ECO:0008006" key="6">
    <source>
        <dbReference type="Google" id="ProtNLM"/>
    </source>
</evidence>
<dbReference type="PROSITE" id="PS51257">
    <property type="entry name" value="PROKAR_LIPOPROTEIN"/>
    <property type="match status" value="1"/>
</dbReference>
<dbReference type="InterPro" id="IPR052628">
    <property type="entry name" value="CFAP70"/>
</dbReference>
<keyword evidence="2 3" id="KW-0802">TPR repeat</keyword>
<evidence type="ECO:0000313" key="4">
    <source>
        <dbReference type="EMBL" id="GAA4796524.1"/>
    </source>
</evidence>
<dbReference type="Gene3D" id="1.25.40.10">
    <property type="entry name" value="Tetratricopeptide repeat domain"/>
    <property type="match status" value="1"/>
</dbReference>
<reference evidence="5" key="1">
    <citation type="journal article" date="2019" name="Int. J. Syst. Evol. Microbiol.">
        <title>The Global Catalogue of Microorganisms (GCM) 10K type strain sequencing project: providing services to taxonomists for standard genome sequencing and annotation.</title>
        <authorList>
            <consortium name="The Broad Institute Genomics Platform"/>
            <consortium name="The Broad Institute Genome Sequencing Center for Infectious Disease"/>
            <person name="Wu L."/>
            <person name="Ma J."/>
        </authorList>
    </citation>
    <scope>NUCLEOTIDE SEQUENCE [LARGE SCALE GENOMIC DNA]</scope>
    <source>
        <strain evidence="5">JCM 18204</strain>
    </source>
</reference>
<feature type="repeat" description="TPR" evidence="3">
    <location>
        <begin position="372"/>
        <end position="405"/>
    </location>
</feature>
<evidence type="ECO:0000313" key="5">
    <source>
        <dbReference type="Proteomes" id="UP001499959"/>
    </source>
</evidence>
<name>A0ABP9BJH6_9GAMM</name>
<dbReference type="EMBL" id="BAABJE010000010">
    <property type="protein sequence ID" value="GAA4796524.1"/>
    <property type="molecule type" value="Genomic_DNA"/>
</dbReference>
<keyword evidence="5" id="KW-1185">Reference proteome</keyword>
<sequence length="688" mass="75252">MRSAIVCLGIAAVLVVGCGKDDYEAKRPKYPTPKCEAVGEDAAKAFARFVSAQDRAGDLPVVVQQFHAHRKAIEAAIAKRDPALAQRLKPVLDKYFADDALRARAACGFAPLAGGGGGLAALDEWSRSPEMRAINQSIWNRKPAPSEEDNAEMTPRRKTLLRDIGTAMALQQIQANMDVVASGEAANLIAALDAPVSQVGAPAAKRVVSIEEVVERWLTPALIKISEDDLAAFLNFVESPFGADYYVALTAAYDFRNGDWYAKLYEQLREASAPGDLPAGNPGKDAVIAEARNLLRNIATPAAAVDATHRLLQVERVDPRNPEIHLLLAEAAIKSTTMPLGPDQLRVVIESPNYEQADKHIAKALELAPIDPNAHMWLGRLRYLQGRDDEAMQAYQRAGEIDPMHPSLDLNLGDLFFEAPDYSKAARYYLAVLAKPESQPYQHYITMAHLQIALRKGNRIADYPRHADAYLAKYPDAWNIRLDYADYLMSTNIKADKIIAVAEPVPDAWQPARKYGVLSAALVRKASERVEKKTGEPIGEGMAAMRRAISLNPDPRTLAEAVCRSGVDAKIAVFVRDASKNVPAVASAMVVCALRWRRADIIRVVTPSAQSTVLSQPQQDLMGDTPMCYAAALKDVKAFSALAKLQVNPVVKCNDGNPVAERLSRMAYGGDRAIPQMQGIMSRFYRKQ</sequence>
<dbReference type="Proteomes" id="UP001499959">
    <property type="component" value="Unassembled WGS sequence"/>
</dbReference>
<gene>
    <name evidence="4" type="ORF">GCM10023307_23060</name>
</gene>
<evidence type="ECO:0000256" key="3">
    <source>
        <dbReference type="PROSITE-ProRule" id="PRU00339"/>
    </source>
</evidence>
<dbReference type="InterPro" id="IPR011990">
    <property type="entry name" value="TPR-like_helical_dom_sf"/>
</dbReference>
<evidence type="ECO:0000256" key="2">
    <source>
        <dbReference type="ARBA" id="ARBA00022803"/>
    </source>
</evidence>
<dbReference type="Pfam" id="PF13432">
    <property type="entry name" value="TPR_16"/>
    <property type="match status" value="1"/>
</dbReference>
<keyword evidence="1" id="KW-0677">Repeat</keyword>
<accession>A0ABP9BJH6</accession>
<dbReference type="PROSITE" id="PS50005">
    <property type="entry name" value="TPR"/>
    <property type="match status" value="1"/>
</dbReference>
<proteinExistence type="predicted"/>